<dbReference type="InterPro" id="IPR006656">
    <property type="entry name" value="Mopterin_OxRdtase"/>
</dbReference>
<dbReference type="Pfam" id="PF00384">
    <property type="entry name" value="Molybdopterin"/>
    <property type="match status" value="1"/>
</dbReference>
<evidence type="ECO:0000256" key="4">
    <source>
        <dbReference type="ARBA" id="ARBA00023014"/>
    </source>
</evidence>
<evidence type="ECO:0000256" key="3">
    <source>
        <dbReference type="ARBA" id="ARBA00023004"/>
    </source>
</evidence>
<keyword evidence="2" id="KW-0479">Metal-binding</keyword>
<dbReference type="Pfam" id="PF01568">
    <property type="entry name" value="Molydop_binding"/>
    <property type="match status" value="1"/>
</dbReference>
<dbReference type="Gene3D" id="3.40.50.740">
    <property type="match status" value="1"/>
</dbReference>
<dbReference type="Gene3D" id="3.30.2070.10">
    <property type="entry name" value="Formate dehydrogenase/DMSO reductase"/>
    <property type="match status" value="1"/>
</dbReference>
<dbReference type="InterPro" id="IPR009010">
    <property type="entry name" value="Asp_de-COase-like_dom_sf"/>
</dbReference>
<dbReference type="CDD" id="cd02786">
    <property type="entry name" value="MopB_CT_3"/>
    <property type="match status" value="1"/>
</dbReference>
<evidence type="ECO:0000259" key="5">
    <source>
        <dbReference type="PROSITE" id="PS51669"/>
    </source>
</evidence>
<dbReference type="PANTHER" id="PTHR43742:SF6">
    <property type="entry name" value="OXIDOREDUCTASE YYAE-RELATED"/>
    <property type="match status" value="1"/>
</dbReference>
<dbReference type="SMART" id="SM00926">
    <property type="entry name" value="Molybdop_Fe4S4"/>
    <property type="match status" value="1"/>
</dbReference>
<keyword evidence="3" id="KW-0408">Iron</keyword>
<keyword evidence="4" id="KW-0411">Iron-sulfur</keyword>
<accession>A0ABW0HD12</accession>
<keyword evidence="7" id="KW-1185">Reference proteome</keyword>
<dbReference type="InterPro" id="IPR006963">
    <property type="entry name" value="Mopterin_OxRdtase_4Fe-4S_dom"/>
</dbReference>
<dbReference type="CDD" id="cd02766">
    <property type="entry name" value="MopB_3"/>
    <property type="match status" value="1"/>
</dbReference>
<evidence type="ECO:0000256" key="1">
    <source>
        <dbReference type="ARBA" id="ARBA00010312"/>
    </source>
</evidence>
<dbReference type="SUPFAM" id="SSF53706">
    <property type="entry name" value="Formate dehydrogenase/DMSO reductase, domains 1-3"/>
    <property type="match status" value="1"/>
</dbReference>
<name>A0ABW0HD12_9HYPH</name>
<feature type="domain" description="4Fe-4S Mo/W bis-MGD-type" evidence="5">
    <location>
        <begin position="7"/>
        <end position="65"/>
    </location>
</feature>
<dbReference type="Gene3D" id="2.20.25.90">
    <property type="entry name" value="ADC-like domains"/>
    <property type="match status" value="1"/>
</dbReference>
<dbReference type="EMBL" id="JBHSLV010000033">
    <property type="protein sequence ID" value="MFC5394900.1"/>
    <property type="molecule type" value="Genomic_DNA"/>
</dbReference>
<evidence type="ECO:0000313" key="6">
    <source>
        <dbReference type="EMBL" id="MFC5394900.1"/>
    </source>
</evidence>
<protein>
    <submittedName>
        <fullName evidence="6">Molybdopterin-dependent oxidoreductase</fullName>
    </submittedName>
</protein>
<reference evidence="7" key="1">
    <citation type="journal article" date="2019" name="Int. J. Syst. Evol. Microbiol.">
        <title>The Global Catalogue of Microorganisms (GCM) 10K type strain sequencing project: providing services to taxonomists for standard genome sequencing and annotation.</title>
        <authorList>
            <consortium name="The Broad Institute Genomics Platform"/>
            <consortium name="The Broad Institute Genome Sequencing Center for Infectious Disease"/>
            <person name="Wu L."/>
            <person name="Ma J."/>
        </authorList>
    </citation>
    <scope>NUCLEOTIDE SEQUENCE [LARGE SCALE GENOMIC DNA]</scope>
    <source>
        <strain evidence="7">CGMCC 1.16326</strain>
    </source>
</reference>
<comment type="similarity">
    <text evidence="1">Belongs to the prokaryotic molybdopterin-containing oxidoreductase family.</text>
</comment>
<dbReference type="Gene3D" id="3.40.228.10">
    <property type="entry name" value="Dimethylsulfoxide Reductase, domain 2"/>
    <property type="match status" value="1"/>
</dbReference>
<dbReference type="PROSITE" id="PS51669">
    <property type="entry name" value="4FE4S_MOW_BIS_MGD"/>
    <property type="match status" value="1"/>
</dbReference>
<comment type="caution">
    <text evidence="6">The sequence shown here is derived from an EMBL/GenBank/DDBJ whole genome shotgun (WGS) entry which is preliminary data.</text>
</comment>
<dbReference type="InterPro" id="IPR006657">
    <property type="entry name" value="MoPterin_dinucl-bd_dom"/>
</dbReference>
<dbReference type="PANTHER" id="PTHR43742">
    <property type="entry name" value="TRIMETHYLAMINE-N-OXIDE REDUCTASE"/>
    <property type="match status" value="1"/>
</dbReference>
<dbReference type="InterPro" id="IPR050612">
    <property type="entry name" value="Prok_Mopterin_Oxidored"/>
</dbReference>
<dbReference type="Pfam" id="PF04879">
    <property type="entry name" value="Molybdop_Fe4S4"/>
    <property type="match status" value="1"/>
</dbReference>
<evidence type="ECO:0000256" key="2">
    <source>
        <dbReference type="ARBA" id="ARBA00022723"/>
    </source>
</evidence>
<proteinExistence type="inferred from homology"/>
<dbReference type="SUPFAM" id="SSF50692">
    <property type="entry name" value="ADC-like"/>
    <property type="match status" value="1"/>
</dbReference>
<evidence type="ECO:0000313" key="7">
    <source>
        <dbReference type="Proteomes" id="UP001596104"/>
    </source>
</evidence>
<organism evidence="6 7">
    <name type="scientific">Bosea vestrisii</name>
    <dbReference type="NCBI Taxonomy" id="151416"/>
    <lineage>
        <taxon>Bacteria</taxon>
        <taxon>Pseudomonadati</taxon>
        <taxon>Pseudomonadota</taxon>
        <taxon>Alphaproteobacteria</taxon>
        <taxon>Hyphomicrobiales</taxon>
        <taxon>Boseaceae</taxon>
        <taxon>Bosea</taxon>
    </lineage>
</organism>
<dbReference type="Proteomes" id="UP001596104">
    <property type="component" value="Unassembled WGS sequence"/>
</dbReference>
<sequence length="696" mass="76497">MTELPRIARRPSVCPHDCPSACSLEVEVIDGRTIGRVRGNKRQSYTDGVICAKVARYAERIHHPDRLLYPLRRTGPKGAGAFERISWDEALDEIARRFLAIEAEHGAEAVWPYYYAGTMGLVMRDGINRLRHAKRYSGQYSTICTTTAWTGFIAGAGKLAGPDPREMAKSDCVVIWGTNPVHTQVNVMHHAVKARKERGAKIVAIDIYRNATLDQADLPLVLKPGTDGALACAVMHVLFRDGHADRDYLARFADAPEELEAHLATRTPEWAAAITGLSVAEIEEFATLVGTRKKSFFRLGYGFARQRNGAVNIHAASCIPTVTGAWQYEGGGAFHSNSGIYKWRKGLIEGLDKIDRNVRQLDQSQIGRVLTGDADALRQGGPVKALFIQNTNPVTVAPEQELVKRGFAREDLFTVVHEQFMTETAAMADIVLPATQFMEHDDLYQGGGHQHIMWGGKLVDPPGECRSNHEVICALAQRLGAEHRGFTMTPREIVDWTLQETGRGTLEELVANDFIDIQPDFETAHYLKGFGWRDGKFRFKPDWTKVPNSNAGLVGPHETLPSLPDHWAVIEAADAEHPFRLATSPARNFLNSSFTETPTSQKKEGVPTLMLHPDDAAVLGIAAGDHVVVGNRRGTVELDAVLFDGVVRGVVIAESIWPNGAHRGGRGINTITGADSPAPYGGAAFHDNKVWIRKTV</sequence>
<gene>
    <name evidence="6" type="ORF">ACFPPC_19870</name>
</gene>
<dbReference type="RefSeq" id="WP_377010496.1">
    <property type="nucleotide sequence ID" value="NZ_JBHSLV010000033.1"/>
</dbReference>
<dbReference type="Gene3D" id="2.40.40.20">
    <property type="match status" value="1"/>
</dbReference>
<dbReference type="InterPro" id="IPR037920">
    <property type="entry name" value="YoaE_C"/>
</dbReference>